<name>A0AAU9DA78_9BACT</name>
<dbReference type="SUPFAM" id="SSF51695">
    <property type="entry name" value="PLC-like phosphodiesterases"/>
    <property type="match status" value="1"/>
</dbReference>
<organism evidence="2 3">
    <name type="scientific">Fulvitalea axinellae</name>
    <dbReference type="NCBI Taxonomy" id="1182444"/>
    <lineage>
        <taxon>Bacteria</taxon>
        <taxon>Pseudomonadati</taxon>
        <taxon>Bacteroidota</taxon>
        <taxon>Cytophagia</taxon>
        <taxon>Cytophagales</taxon>
        <taxon>Persicobacteraceae</taxon>
        <taxon>Fulvitalea</taxon>
    </lineage>
</organism>
<evidence type="ECO:0000313" key="2">
    <source>
        <dbReference type="EMBL" id="BDD11479.1"/>
    </source>
</evidence>
<dbReference type="Proteomes" id="UP001348817">
    <property type="component" value="Plasmid pFA1"/>
</dbReference>
<dbReference type="AlphaFoldDB" id="A0AAU9DA78"/>
<geneLocation type="plasmid" evidence="2 3">
    <name>pFA1</name>
</geneLocation>
<protein>
    <recommendedName>
        <fullName evidence="1">Altered inheritance of mitochondria protein 6</fullName>
    </recommendedName>
</protein>
<evidence type="ECO:0000313" key="3">
    <source>
        <dbReference type="Proteomes" id="UP001348817"/>
    </source>
</evidence>
<dbReference type="EMBL" id="AP025315">
    <property type="protein sequence ID" value="BDD11479.1"/>
    <property type="molecule type" value="Genomic_DNA"/>
</dbReference>
<dbReference type="PANTHER" id="PTHR31571:SF1">
    <property type="entry name" value="ALTERED INHERITANCE OF MITOCHONDRIA PROTEIN 6"/>
    <property type="match status" value="1"/>
</dbReference>
<dbReference type="InterPro" id="IPR051236">
    <property type="entry name" value="HAT_RTT109-like"/>
</dbReference>
<dbReference type="InterPro" id="IPR017946">
    <property type="entry name" value="PLC-like_Pdiesterase_TIM-brl"/>
</dbReference>
<evidence type="ECO:0000256" key="1">
    <source>
        <dbReference type="ARBA" id="ARBA00014286"/>
    </source>
</evidence>
<sequence>MIVRPHIFIFYCLLIFLFVSTFPNKCLAQNLVGHLSEKGIMAHSHNDYEQKDLLHKALRYRFVSIEADVHLSGEKLLVAHDAEDTLSYRTLRNLYLEPLKNIVETTDVRIVLMVDIKSESKTTYKALDALLNEYQSILTEFENGKTIFRPVTVVVSGKRDIESLTTSQKRFAGLDGRVKDIGETAYNYPMISDNWRKHFTWNGEGDMPPEEFSKLKRMAKVCRKQGNLLRFWAIPEKEKDRRERIWAVLSAQGVLIGTDKVPELAGFLNYRVDQ</sequence>
<dbReference type="PANTHER" id="PTHR31571">
    <property type="entry name" value="ALTERED INHERITANCE OF MITOCHONDRIA PROTEIN 6"/>
    <property type="match status" value="1"/>
</dbReference>
<keyword evidence="3" id="KW-1185">Reference proteome</keyword>
<keyword evidence="2" id="KW-0614">Plasmid</keyword>
<dbReference type="KEGG" id="fax:FUAX_39110"/>
<reference evidence="2 3" key="1">
    <citation type="submission" date="2021-12" db="EMBL/GenBank/DDBJ databases">
        <title>Genome sequencing of bacteria with rrn-lacking chromosome and rrn-plasmid.</title>
        <authorList>
            <person name="Anda M."/>
            <person name="Iwasaki W."/>
        </authorList>
    </citation>
    <scope>NUCLEOTIDE SEQUENCE [LARGE SCALE GENOMIC DNA]</scope>
    <source>
        <strain evidence="2 3">DSM 100852</strain>
        <plasmid evidence="2 3">pFA1</plasmid>
    </source>
</reference>
<accession>A0AAU9DA78</accession>
<gene>
    <name evidence="2" type="ORF">FUAX_39110</name>
</gene>
<proteinExistence type="predicted"/>
<dbReference type="GO" id="GO:0006629">
    <property type="term" value="P:lipid metabolic process"/>
    <property type="evidence" value="ECO:0007669"/>
    <property type="project" value="InterPro"/>
</dbReference>
<dbReference type="GO" id="GO:0008081">
    <property type="term" value="F:phosphoric diester hydrolase activity"/>
    <property type="evidence" value="ECO:0007669"/>
    <property type="project" value="InterPro"/>
</dbReference>